<name>A0A9J5WP80_SOLCO</name>
<accession>A0A9J5WP80</accession>
<keyword evidence="2" id="KW-1185">Reference proteome</keyword>
<comment type="caution">
    <text evidence="1">The sequence shown here is derived from an EMBL/GenBank/DDBJ whole genome shotgun (WGS) entry which is preliminary data.</text>
</comment>
<dbReference type="Proteomes" id="UP000824120">
    <property type="component" value="Chromosome 11"/>
</dbReference>
<organism evidence="1 2">
    <name type="scientific">Solanum commersonii</name>
    <name type="common">Commerson's wild potato</name>
    <name type="synonym">Commerson's nightshade</name>
    <dbReference type="NCBI Taxonomy" id="4109"/>
    <lineage>
        <taxon>Eukaryota</taxon>
        <taxon>Viridiplantae</taxon>
        <taxon>Streptophyta</taxon>
        <taxon>Embryophyta</taxon>
        <taxon>Tracheophyta</taxon>
        <taxon>Spermatophyta</taxon>
        <taxon>Magnoliopsida</taxon>
        <taxon>eudicotyledons</taxon>
        <taxon>Gunneridae</taxon>
        <taxon>Pentapetalae</taxon>
        <taxon>asterids</taxon>
        <taxon>lamiids</taxon>
        <taxon>Solanales</taxon>
        <taxon>Solanaceae</taxon>
        <taxon>Solanoideae</taxon>
        <taxon>Solaneae</taxon>
        <taxon>Solanum</taxon>
    </lineage>
</organism>
<reference evidence="1 2" key="1">
    <citation type="submission" date="2020-09" db="EMBL/GenBank/DDBJ databases">
        <title>De no assembly of potato wild relative species, Solanum commersonii.</title>
        <authorList>
            <person name="Cho K."/>
        </authorList>
    </citation>
    <scope>NUCLEOTIDE SEQUENCE [LARGE SCALE GENOMIC DNA]</scope>
    <source>
        <strain evidence="1">LZ3.2</strain>
        <tissue evidence="1">Leaf</tissue>
    </source>
</reference>
<protein>
    <submittedName>
        <fullName evidence="1">Uncharacterized protein</fullName>
    </submittedName>
</protein>
<evidence type="ECO:0000313" key="1">
    <source>
        <dbReference type="EMBL" id="KAG5577779.1"/>
    </source>
</evidence>
<evidence type="ECO:0000313" key="2">
    <source>
        <dbReference type="Proteomes" id="UP000824120"/>
    </source>
</evidence>
<gene>
    <name evidence="1" type="ORF">H5410_057913</name>
</gene>
<dbReference type="EMBL" id="JACXVP010000011">
    <property type="protein sequence ID" value="KAG5577779.1"/>
    <property type="molecule type" value="Genomic_DNA"/>
</dbReference>
<dbReference type="AlphaFoldDB" id="A0A9J5WP80"/>
<proteinExistence type="predicted"/>
<sequence length="86" mass="10464">MVQWQEKDRGNIFHTRVVVLHNYLREYQSTDEIFMVYDHENIVVDDIDQQMAQSNNVGSSSRSHDREMQVQREEIVRTMWEDYIKD</sequence>